<dbReference type="GO" id="GO:0003700">
    <property type="term" value="F:DNA-binding transcription factor activity"/>
    <property type="evidence" value="ECO:0007669"/>
    <property type="project" value="InterPro"/>
</dbReference>
<evidence type="ECO:0000256" key="2">
    <source>
        <dbReference type="ARBA" id="ARBA00023125"/>
    </source>
</evidence>
<evidence type="ECO:0000256" key="1">
    <source>
        <dbReference type="ARBA" id="ARBA00023015"/>
    </source>
</evidence>
<dbReference type="EMBL" id="VDMN01000002">
    <property type="protein sequence ID" value="TNM63862.1"/>
    <property type="molecule type" value="Genomic_DNA"/>
</dbReference>
<name>A0A5C4XK64_9HYPH</name>
<dbReference type="InterPro" id="IPR000524">
    <property type="entry name" value="Tscrpt_reg_HTH_GntR"/>
</dbReference>
<dbReference type="PROSITE" id="PS50949">
    <property type="entry name" value="HTH_GNTR"/>
    <property type="match status" value="1"/>
</dbReference>
<keyword evidence="3" id="KW-0804">Transcription</keyword>
<protein>
    <submittedName>
        <fullName evidence="6">GntR family transcriptional regulator</fullName>
    </submittedName>
</protein>
<keyword evidence="7" id="KW-1185">Reference proteome</keyword>
<dbReference type="PANTHER" id="PTHR43537">
    <property type="entry name" value="TRANSCRIPTIONAL REGULATOR, GNTR FAMILY"/>
    <property type="match status" value="1"/>
</dbReference>
<evidence type="ECO:0000313" key="7">
    <source>
        <dbReference type="Proteomes" id="UP000311605"/>
    </source>
</evidence>
<dbReference type="RefSeq" id="WP_139676766.1">
    <property type="nucleotide sequence ID" value="NZ_VDMN01000002.1"/>
</dbReference>
<gene>
    <name evidence="6" type="ORF">FHP24_13855</name>
</gene>
<dbReference type="OrthoDB" id="8638122at2"/>
<comment type="caution">
    <text evidence="6">The sequence shown here is derived from an EMBL/GenBank/DDBJ whole genome shotgun (WGS) entry which is preliminary data.</text>
</comment>
<dbReference type="SMART" id="SM00345">
    <property type="entry name" value="HTH_GNTR"/>
    <property type="match status" value="1"/>
</dbReference>
<accession>A0A5C4XK64</accession>
<evidence type="ECO:0000256" key="3">
    <source>
        <dbReference type="ARBA" id="ARBA00023163"/>
    </source>
</evidence>
<dbReference type="CDD" id="cd07377">
    <property type="entry name" value="WHTH_GntR"/>
    <property type="match status" value="1"/>
</dbReference>
<dbReference type="InterPro" id="IPR036390">
    <property type="entry name" value="WH_DNA-bd_sf"/>
</dbReference>
<dbReference type="Pfam" id="PF00392">
    <property type="entry name" value="GntR"/>
    <property type="match status" value="1"/>
</dbReference>
<dbReference type="AlphaFoldDB" id="A0A5C4XK64"/>
<dbReference type="Proteomes" id="UP000311605">
    <property type="component" value="Unassembled WGS sequence"/>
</dbReference>
<dbReference type="InterPro" id="IPR036388">
    <property type="entry name" value="WH-like_DNA-bd_sf"/>
</dbReference>
<dbReference type="SUPFAM" id="SSF46785">
    <property type="entry name" value="Winged helix' DNA-binding domain"/>
    <property type="match status" value="1"/>
</dbReference>
<reference evidence="6 7" key="1">
    <citation type="submission" date="2019-06" db="EMBL/GenBank/DDBJ databases">
        <title>The draft genome of Rhizobium smilacinae PTYR-5.</title>
        <authorList>
            <person name="Liu L."/>
            <person name="Li L."/>
            <person name="Zhang X."/>
        </authorList>
    </citation>
    <scope>NUCLEOTIDE SEQUENCE [LARGE SCALE GENOMIC DNA]</scope>
    <source>
        <strain evidence="6 7">PTYR-5</strain>
    </source>
</reference>
<dbReference type="Gene3D" id="1.10.10.10">
    <property type="entry name" value="Winged helix-like DNA-binding domain superfamily/Winged helix DNA-binding domain"/>
    <property type="match status" value="1"/>
</dbReference>
<feature type="domain" description="HTH gntR-type" evidence="5">
    <location>
        <begin position="14"/>
        <end position="81"/>
    </location>
</feature>
<feature type="region of interest" description="Disordered" evidence="4">
    <location>
        <begin position="237"/>
        <end position="259"/>
    </location>
</feature>
<dbReference type="GO" id="GO:0003677">
    <property type="term" value="F:DNA binding"/>
    <property type="evidence" value="ECO:0007669"/>
    <property type="project" value="UniProtKB-KW"/>
</dbReference>
<keyword evidence="1" id="KW-0805">Transcription regulation</keyword>
<evidence type="ECO:0000313" key="6">
    <source>
        <dbReference type="EMBL" id="TNM63862.1"/>
    </source>
</evidence>
<dbReference type="PANTHER" id="PTHR43537:SF5">
    <property type="entry name" value="UXU OPERON TRANSCRIPTIONAL REGULATOR"/>
    <property type="match status" value="1"/>
</dbReference>
<evidence type="ECO:0000256" key="4">
    <source>
        <dbReference type="SAM" id="MobiDB-lite"/>
    </source>
</evidence>
<sequence length="259" mass="28079">MLDNDAYSSPIPGLGKGLSAEHTLRSAIVHCVLKPGEVLSEARLCDEFAIGRGAVRTALQRLQASGLVTAAPRSGWQVSQVSAGEIREVVAARRHMEGILADVKLTDADKAHVAKLSDMYAALHGRSDPSLDLQATLRRAERDLFSLLAVRLNMPTVSGWLFDLWDRSARLVTFFEARSTVKLKGADRAALGACLLADDSEGAKAHLAAATDQLEAYLAARFLESSAVLNEPVVRRKRTGKAKAETNDIQPNQERIRTN</sequence>
<evidence type="ECO:0000259" key="5">
    <source>
        <dbReference type="PROSITE" id="PS50949"/>
    </source>
</evidence>
<keyword evidence="2" id="KW-0238">DNA-binding</keyword>
<organism evidence="6 7">
    <name type="scientific">Aliirhizobium smilacinae</name>
    <dbReference type="NCBI Taxonomy" id="1395944"/>
    <lineage>
        <taxon>Bacteria</taxon>
        <taxon>Pseudomonadati</taxon>
        <taxon>Pseudomonadota</taxon>
        <taxon>Alphaproteobacteria</taxon>
        <taxon>Hyphomicrobiales</taxon>
        <taxon>Rhizobiaceae</taxon>
        <taxon>Aliirhizobium</taxon>
    </lineage>
</organism>
<proteinExistence type="predicted"/>